<evidence type="ECO:0000256" key="2">
    <source>
        <dbReference type="ARBA" id="ARBA00022658"/>
    </source>
</evidence>
<dbReference type="CDD" id="cd00160">
    <property type="entry name" value="RhoGEF"/>
    <property type="match status" value="1"/>
</dbReference>
<dbReference type="Pfam" id="PF22697">
    <property type="entry name" value="SOS1_NGEF_PH"/>
    <property type="match status" value="1"/>
</dbReference>
<proteinExistence type="predicted"/>
<feature type="region of interest" description="Disordered" evidence="3">
    <location>
        <begin position="112"/>
        <end position="143"/>
    </location>
</feature>
<dbReference type="FunCoup" id="G3HZL7">
    <property type="interactions" value="50"/>
</dbReference>
<dbReference type="SMART" id="SM00325">
    <property type="entry name" value="RhoGEF"/>
    <property type="match status" value="1"/>
</dbReference>
<dbReference type="STRING" id="10029.G3HZL7"/>
<keyword evidence="1" id="KW-0597">Phosphoprotein</keyword>
<dbReference type="AlphaFoldDB" id="G3HZL7"/>
<dbReference type="InterPro" id="IPR001849">
    <property type="entry name" value="PH_domain"/>
</dbReference>
<dbReference type="InParanoid" id="G3HZL7"/>
<dbReference type="EMBL" id="JH000973">
    <property type="protein sequence ID" value="EGV97039.1"/>
    <property type="molecule type" value="Genomic_DNA"/>
</dbReference>
<reference evidence="7" key="1">
    <citation type="journal article" date="2011" name="Nat. Biotechnol.">
        <title>The genomic sequence of the Chinese hamster ovary (CHO)-K1 cell line.</title>
        <authorList>
            <person name="Xu X."/>
            <person name="Nagarajan H."/>
            <person name="Lewis N.E."/>
            <person name="Pan S."/>
            <person name="Cai Z."/>
            <person name="Liu X."/>
            <person name="Chen W."/>
            <person name="Xie M."/>
            <person name="Wang W."/>
            <person name="Hammond S."/>
            <person name="Andersen M.R."/>
            <person name="Neff N."/>
            <person name="Passarelli B."/>
            <person name="Koh W."/>
            <person name="Fan H.C."/>
            <person name="Wang J."/>
            <person name="Gui Y."/>
            <person name="Lee K.H."/>
            <person name="Betenbaugh M.J."/>
            <person name="Quake S.R."/>
            <person name="Famili I."/>
            <person name="Palsson B.O."/>
            <person name="Wang J."/>
        </authorList>
    </citation>
    <scope>NUCLEOTIDE SEQUENCE [LARGE SCALE GENOMIC DNA]</scope>
    <source>
        <strain evidence="7">CHO K1 cell line</strain>
    </source>
</reference>
<dbReference type="Gene3D" id="2.30.29.30">
    <property type="entry name" value="Pleckstrin-homology domain (PH domain)/Phosphotyrosine-binding domain (PTB)"/>
    <property type="match status" value="1"/>
</dbReference>
<dbReference type="Gene3D" id="1.20.900.10">
    <property type="entry name" value="Dbl homology (DH) domain"/>
    <property type="match status" value="1"/>
</dbReference>
<feature type="compositionally biased region" description="Gly residues" evidence="3">
    <location>
        <begin position="119"/>
        <end position="128"/>
    </location>
</feature>
<dbReference type="CDD" id="cd13242">
    <property type="entry name" value="PH_puratrophin-1"/>
    <property type="match status" value="1"/>
</dbReference>
<dbReference type="GO" id="GO:0005085">
    <property type="term" value="F:guanyl-nucleotide exchange factor activity"/>
    <property type="evidence" value="ECO:0007669"/>
    <property type="project" value="UniProtKB-KW"/>
</dbReference>
<evidence type="ECO:0000256" key="1">
    <source>
        <dbReference type="ARBA" id="ARBA00022553"/>
    </source>
</evidence>
<dbReference type="InterPro" id="IPR000219">
    <property type="entry name" value="DH_dom"/>
</dbReference>
<evidence type="ECO:0000313" key="7">
    <source>
        <dbReference type="Proteomes" id="UP000001075"/>
    </source>
</evidence>
<dbReference type="FunFam" id="1.20.900.10:FF:000028">
    <property type="entry name" value="Puratrophin-1-like, isoform D"/>
    <property type="match status" value="1"/>
</dbReference>
<dbReference type="eggNOG" id="KOG0689">
    <property type="taxonomic scope" value="Eukaryota"/>
</dbReference>
<keyword evidence="2" id="KW-0344">Guanine-nucleotide releasing factor</keyword>
<sequence>MEGPLEGADVSPDSQDPDADRRFAVCSFRNTHKEKKPAHQIQAMDPRPSTLAVGATQGDSLSKKPESLPEQRAANGAGDCQGSLLGGPPVQSEEPPFSEVESLLYPMSSHLSLTQSDNQGGGLIGDPGPGKARPAGVSPLSEMSSKLLEADPSHFSSQDPSGSSFQPADCLLAQDITWELLASGMASLPGTRDVEGRAVLLLCAHSPAWLHPKCNSYELLNLLFYLRGIPRLQLVLAEMVATEHEYVRALDYTMQNYFPELDRPDVPQGLRGQRAHLFGNLEKLRDFHYHFFLRELEACTRHPPRVAYAFLRHRVQFGMYALYSKNKPRSDALMSSYGHTFFKEKQQALGDHLDLASYLLKPIQRMSKYALLLQELARACGGPAQELGALQAAQSLVHFQLRHGNDLLAMDAIQGCDVNLKEQGQLVRQDEFTVRTGRHKCCRRVFLFEELLLFSKPRRGPAGVDIFTYKRSFKMADLGLTECCGESKLRFEIWFRRRKARDLFVLQASNVATKQAWTADISRLLWRQAVHNKAPEDSEVSSQCPSASGSSGSDSSCVSGQTLGRGLEDLSCVSAIFLPYVHQSLPNLPWAIVAFSLGELEMGGSTTSSLKLDNLNIHA</sequence>
<dbReference type="FunFam" id="2.30.29.30:FF:000078">
    <property type="entry name" value="Guanine nucleotide exchange factor DBS"/>
    <property type="match status" value="1"/>
</dbReference>
<accession>G3HZL7</accession>
<dbReference type="PANTHER" id="PTHR45845:SF4">
    <property type="entry name" value="PLECKSTRIN HOMOLOGY DOMAIN CONTAINING, FAMILY G (WITH RHOGEF DOMAIN) MEMBER 4"/>
    <property type="match status" value="1"/>
</dbReference>
<dbReference type="PROSITE" id="PS50010">
    <property type="entry name" value="DH_2"/>
    <property type="match status" value="1"/>
</dbReference>
<dbReference type="SUPFAM" id="SSF48065">
    <property type="entry name" value="DBL homology domain (DH-domain)"/>
    <property type="match status" value="1"/>
</dbReference>
<dbReference type="InterPro" id="IPR011993">
    <property type="entry name" value="PH-like_dom_sf"/>
</dbReference>
<dbReference type="Pfam" id="PF00621">
    <property type="entry name" value="RhoGEF"/>
    <property type="match status" value="1"/>
</dbReference>
<dbReference type="SUPFAM" id="SSF50729">
    <property type="entry name" value="PH domain-like"/>
    <property type="match status" value="1"/>
</dbReference>
<dbReference type="Proteomes" id="UP000001075">
    <property type="component" value="Unassembled WGS sequence"/>
</dbReference>
<feature type="compositionally biased region" description="Low complexity" evidence="3">
    <location>
        <begin position="540"/>
        <end position="555"/>
    </location>
</feature>
<dbReference type="InterPro" id="IPR035899">
    <property type="entry name" value="DBL_dom_sf"/>
</dbReference>
<dbReference type="InterPro" id="IPR055251">
    <property type="entry name" value="SOS1_NGEF_PH"/>
</dbReference>
<feature type="region of interest" description="Disordered" evidence="3">
    <location>
        <begin position="536"/>
        <end position="555"/>
    </location>
</feature>
<protein>
    <submittedName>
        <fullName evidence="6">Puratrophin-1</fullName>
    </submittedName>
</protein>
<dbReference type="PROSITE" id="PS50003">
    <property type="entry name" value="PH_DOMAIN"/>
    <property type="match status" value="1"/>
</dbReference>
<gene>
    <name evidence="6" type="ORF">I79_016524</name>
</gene>
<dbReference type="InterPro" id="IPR052231">
    <property type="entry name" value="Rho_GEF_signaling-related"/>
</dbReference>
<dbReference type="SMART" id="SM00233">
    <property type="entry name" value="PH"/>
    <property type="match status" value="1"/>
</dbReference>
<name>G3HZL7_CRIGR</name>
<feature type="domain" description="DH" evidence="5">
    <location>
        <begin position="231"/>
        <end position="407"/>
    </location>
</feature>
<feature type="domain" description="PH" evidence="4">
    <location>
        <begin position="419"/>
        <end position="526"/>
    </location>
</feature>
<evidence type="ECO:0000259" key="5">
    <source>
        <dbReference type="PROSITE" id="PS50010"/>
    </source>
</evidence>
<dbReference type="PANTHER" id="PTHR45845">
    <property type="entry name" value="RHO GUANINE NUCLEOTIDE EXCHANGE FACTOR-RELATED"/>
    <property type="match status" value="1"/>
</dbReference>
<evidence type="ECO:0000256" key="3">
    <source>
        <dbReference type="SAM" id="MobiDB-lite"/>
    </source>
</evidence>
<feature type="region of interest" description="Disordered" evidence="3">
    <location>
        <begin position="1"/>
        <end position="98"/>
    </location>
</feature>
<evidence type="ECO:0000313" key="6">
    <source>
        <dbReference type="EMBL" id="EGV97039.1"/>
    </source>
</evidence>
<evidence type="ECO:0000259" key="4">
    <source>
        <dbReference type="PROSITE" id="PS50003"/>
    </source>
</evidence>
<organism evidence="6 7">
    <name type="scientific">Cricetulus griseus</name>
    <name type="common">Chinese hamster</name>
    <name type="synonym">Cricetulus barabensis griseus</name>
    <dbReference type="NCBI Taxonomy" id="10029"/>
    <lineage>
        <taxon>Eukaryota</taxon>
        <taxon>Metazoa</taxon>
        <taxon>Chordata</taxon>
        <taxon>Craniata</taxon>
        <taxon>Vertebrata</taxon>
        <taxon>Euteleostomi</taxon>
        <taxon>Mammalia</taxon>
        <taxon>Eutheria</taxon>
        <taxon>Euarchontoglires</taxon>
        <taxon>Glires</taxon>
        <taxon>Rodentia</taxon>
        <taxon>Myomorpha</taxon>
        <taxon>Muroidea</taxon>
        <taxon>Cricetidae</taxon>
        <taxon>Cricetinae</taxon>
        <taxon>Cricetulus</taxon>
    </lineage>
</organism>